<name>X1BV09_9ZZZZ</name>
<dbReference type="EMBL" id="BART01010089">
    <property type="protein sequence ID" value="GAG84962.1"/>
    <property type="molecule type" value="Genomic_DNA"/>
</dbReference>
<sequence>MLTESISLSDTLTKTFSQFLVLTETIVLQHNQFTLQVQALITETGMSLSDSVTHIRGKSLMETISLVDTYLRRPGKMLTETISLIDTDTWVWEAFKELTETMSLTDTILKMFTLPALTETISLQDSITKRPGKMLTEILNHSLSLTKLSDREIDSVN</sequence>
<comment type="caution">
    <text evidence="1">The sequence shown here is derived from an EMBL/GenBank/DDBJ whole genome shotgun (WGS) entry which is preliminary data.</text>
</comment>
<gene>
    <name evidence="1" type="ORF">S01H4_22113</name>
</gene>
<feature type="non-terminal residue" evidence="1">
    <location>
        <position position="157"/>
    </location>
</feature>
<protein>
    <submittedName>
        <fullName evidence="1">Uncharacterized protein</fullName>
    </submittedName>
</protein>
<evidence type="ECO:0000313" key="1">
    <source>
        <dbReference type="EMBL" id="GAG84962.1"/>
    </source>
</evidence>
<proteinExistence type="predicted"/>
<dbReference type="AlphaFoldDB" id="X1BV09"/>
<reference evidence="1" key="1">
    <citation type="journal article" date="2014" name="Front. Microbiol.">
        <title>High frequency of phylogenetically diverse reductive dehalogenase-homologous genes in deep subseafloor sedimentary metagenomes.</title>
        <authorList>
            <person name="Kawai M."/>
            <person name="Futagami T."/>
            <person name="Toyoda A."/>
            <person name="Takaki Y."/>
            <person name="Nishi S."/>
            <person name="Hori S."/>
            <person name="Arai W."/>
            <person name="Tsubouchi T."/>
            <person name="Morono Y."/>
            <person name="Uchiyama I."/>
            <person name="Ito T."/>
            <person name="Fujiyama A."/>
            <person name="Inagaki F."/>
            <person name="Takami H."/>
        </authorList>
    </citation>
    <scope>NUCLEOTIDE SEQUENCE</scope>
    <source>
        <strain evidence="1">Expedition CK06-06</strain>
    </source>
</reference>
<organism evidence="1">
    <name type="scientific">marine sediment metagenome</name>
    <dbReference type="NCBI Taxonomy" id="412755"/>
    <lineage>
        <taxon>unclassified sequences</taxon>
        <taxon>metagenomes</taxon>
        <taxon>ecological metagenomes</taxon>
    </lineage>
</organism>
<accession>X1BV09</accession>